<dbReference type="EMBL" id="ML213526">
    <property type="protein sequence ID" value="TFK46928.1"/>
    <property type="molecule type" value="Genomic_DNA"/>
</dbReference>
<evidence type="ECO:0000313" key="1">
    <source>
        <dbReference type="EMBL" id="TFK46928.1"/>
    </source>
</evidence>
<dbReference type="OrthoDB" id="435402at2759"/>
<reference evidence="1 2" key="1">
    <citation type="journal article" date="2019" name="Nat. Ecol. Evol.">
        <title>Megaphylogeny resolves global patterns of mushroom evolution.</title>
        <authorList>
            <person name="Varga T."/>
            <person name="Krizsan K."/>
            <person name="Foldi C."/>
            <person name="Dima B."/>
            <person name="Sanchez-Garcia M."/>
            <person name="Sanchez-Ramirez S."/>
            <person name="Szollosi G.J."/>
            <person name="Szarkandi J.G."/>
            <person name="Papp V."/>
            <person name="Albert L."/>
            <person name="Andreopoulos W."/>
            <person name="Angelini C."/>
            <person name="Antonin V."/>
            <person name="Barry K.W."/>
            <person name="Bougher N.L."/>
            <person name="Buchanan P."/>
            <person name="Buyck B."/>
            <person name="Bense V."/>
            <person name="Catcheside P."/>
            <person name="Chovatia M."/>
            <person name="Cooper J."/>
            <person name="Damon W."/>
            <person name="Desjardin D."/>
            <person name="Finy P."/>
            <person name="Geml J."/>
            <person name="Haridas S."/>
            <person name="Hughes K."/>
            <person name="Justo A."/>
            <person name="Karasinski D."/>
            <person name="Kautmanova I."/>
            <person name="Kiss B."/>
            <person name="Kocsube S."/>
            <person name="Kotiranta H."/>
            <person name="LaButti K.M."/>
            <person name="Lechner B.E."/>
            <person name="Liimatainen K."/>
            <person name="Lipzen A."/>
            <person name="Lukacs Z."/>
            <person name="Mihaltcheva S."/>
            <person name="Morgado L.N."/>
            <person name="Niskanen T."/>
            <person name="Noordeloos M.E."/>
            <person name="Ohm R.A."/>
            <person name="Ortiz-Santana B."/>
            <person name="Ovrebo C."/>
            <person name="Racz N."/>
            <person name="Riley R."/>
            <person name="Savchenko A."/>
            <person name="Shiryaev A."/>
            <person name="Soop K."/>
            <person name="Spirin V."/>
            <person name="Szebenyi C."/>
            <person name="Tomsovsky M."/>
            <person name="Tulloss R.E."/>
            <person name="Uehling J."/>
            <person name="Grigoriev I.V."/>
            <person name="Vagvolgyi C."/>
            <person name="Papp T."/>
            <person name="Martin F.M."/>
            <person name="Miettinen O."/>
            <person name="Hibbett D.S."/>
            <person name="Nagy L.G."/>
        </authorList>
    </citation>
    <scope>NUCLEOTIDE SEQUENCE [LARGE SCALE GENOMIC DNA]</scope>
    <source>
        <strain evidence="1 2">OMC1185</strain>
    </source>
</reference>
<evidence type="ECO:0000313" key="2">
    <source>
        <dbReference type="Proteomes" id="UP000305948"/>
    </source>
</evidence>
<dbReference type="Proteomes" id="UP000305948">
    <property type="component" value="Unassembled WGS sequence"/>
</dbReference>
<name>A0A5C3MT28_9AGAM</name>
<keyword evidence="2" id="KW-1185">Reference proteome</keyword>
<organism evidence="1 2">
    <name type="scientific">Heliocybe sulcata</name>
    <dbReference type="NCBI Taxonomy" id="5364"/>
    <lineage>
        <taxon>Eukaryota</taxon>
        <taxon>Fungi</taxon>
        <taxon>Dikarya</taxon>
        <taxon>Basidiomycota</taxon>
        <taxon>Agaricomycotina</taxon>
        <taxon>Agaricomycetes</taxon>
        <taxon>Gloeophyllales</taxon>
        <taxon>Gloeophyllaceae</taxon>
        <taxon>Heliocybe</taxon>
    </lineage>
</organism>
<dbReference type="AlphaFoldDB" id="A0A5C3MT28"/>
<proteinExistence type="predicted"/>
<sequence length="410" mass="46554">MNVFYDGSWIKQWQDARAAGRFSRVDMDSDEFRKLEEIHRLYRADKAFEQDCIGLWPKLPRHRNIQVYENWLKELYCHLRYHIGLFTYKPDAARWLDKRKNPKPPKAPEDPEQLDRLQLFIWDPRTSIALFLSSIWFDNGWQNKRDWCRDAPLLISFYVDFLLRVGFHAEEAGIQELESARALLDSARTELPQTLVIARALRCSVSRGLKELWADQHGASSAQPTAQSSVPQNWAELAFDDAAWFKPDPGAMPLISLLGPTTLPLTHTLGLVETSTRRIVSILPPKSSTSGRNNGVDEELAHHLGQVILAPWGLPPDDCSHIMPPTTSMRHGSHGPTCHNPNRGAITVLVEPPVLNALIVGMGLSATFAQIIPHASEESERDHYWFVEDVHQVIPSYYIDEPAPPSPELL</sequence>
<gene>
    <name evidence="1" type="ORF">OE88DRAFT_1666724</name>
</gene>
<protein>
    <submittedName>
        <fullName evidence="1">Uncharacterized protein</fullName>
    </submittedName>
</protein>
<accession>A0A5C3MT28</accession>